<dbReference type="RefSeq" id="WP_265282993.1">
    <property type="nucleotide sequence ID" value="NZ_QZCW01000003.1"/>
</dbReference>
<name>A0ABT3KX52_9BURK</name>
<proteinExistence type="predicted"/>
<reference evidence="2" key="1">
    <citation type="submission" date="2023-07" db="EMBL/GenBank/DDBJ databases">
        <title>Verminephrobacter genomes.</title>
        <authorList>
            <person name="Lund M.B."/>
        </authorList>
    </citation>
    <scope>NUCLEOTIDE SEQUENCE [LARGE SCALE GENOMIC DNA]</scope>
    <source>
        <strain evidence="2">AtM5-05</strain>
    </source>
</reference>
<dbReference type="Gene3D" id="3.30.160.390">
    <property type="entry name" value="Integrase, DNA-binding domain"/>
    <property type="match status" value="1"/>
</dbReference>
<keyword evidence="2" id="KW-1185">Reference proteome</keyword>
<protein>
    <submittedName>
        <fullName evidence="1">DUF4102 domain-containing protein</fullName>
    </submittedName>
</protein>
<organism evidence="1 2">
    <name type="scientific">Verminephrobacter aporrectodeae subsp. tuberculatae</name>
    <dbReference type="NCBI Taxonomy" id="1110392"/>
    <lineage>
        <taxon>Bacteria</taxon>
        <taxon>Pseudomonadati</taxon>
        <taxon>Pseudomonadota</taxon>
        <taxon>Betaproteobacteria</taxon>
        <taxon>Burkholderiales</taxon>
        <taxon>Comamonadaceae</taxon>
        <taxon>Verminephrobacter</taxon>
    </lineage>
</organism>
<gene>
    <name evidence="1" type="ORF">D5039_17750</name>
</gene>
<evidence type="ECO:0000313" key="1">
    <source>
        <dbReference type="EMBL" id="MCW5322922.1"/>
    </source>
</evidence>
<dbReference type="EMBL" id="QZCW01000003">
    <property type="protein sequence ID" value="MCW5322922.1"/>
    <property type="molecule type" value="Genomic_DNA"/>
</dbReference>
<sequence>MTLTVKAVDAAKPREKGYKLASSADLYPFVTPAGSKSWRAHMCAMASRPRAPMAWDLQCSLPMPAARPPGAQGIVAPTFGELPTLGTRPITEIKRAELVAVVRDV</sequence>
<evidence type="ECO:0000313" key="2">
    <source>
        <dbReference type="Proteomes" id="UP001208935"/>
    </source>
</evidence>
<dbReference type="Proteomes" id="UP001208935">
    <property type="component" value="Unassembled WGS sequence"/>
</dbReference>
<accession>A0ABT3KX52</accession>
<dbReference type="InterPro" id="IPR038488">
    <property type="entry name" value="Integrase_DNA-bd_sf"/>
</dbReference>
<comment type="caution">
    <text evidence="1">The sequence shown here is derived from an EMBL/GenBank/DDBJ whole genome shotgun (WGS) entry which is preliminary data.</text>
</comment>